<feature type="compositionally biased region" description="Pro residues" evidence="2">
    <location>
        <begin position="1"/>
        <end position="14"/>
    </location>
</feature>
<organism evidence="4 5">
    <name type="scientific">Eilatimonas milleporae</name>
    <dbReference type="NCBI Taxonomy" id="911205"/>
    <lineage>
        <taxon>Bacteria</taxon>
        <taxon>Pseudomonadati</taxon>
        <taxon>Pseudomonadota</taxon>
        <taxon>Alphaproteobacteria</taxon>
        <taxon>Kordiimonadales</taxon>
        <taxon>Kordiimonadaceae</taxon>
        <taxon>Eilatimonas</taxon>
    </lineage>
</organism>
<evidence type="ECO:0000313" key="5">
    <source>
        <dbReference type="Proteomes" id="UP000271227"/>
    </source>
</evidence>
<feature type="domain" description="SHSP" evidence="3">
    <location>
        <begin position="103"/>
        <end position="207"/>
    </location>
</feature>
<protein>
    <submittedName>
        <fullName evidence="4">HSP20 family molecular chaperone IbpA</fullName>
    </submittedName>
</protein>
<name>A0A3M0CS17_9PROT</name>
<dbReference type="OrthoDB" id="9792695at2"/>
<evidence type="ECO:0000256" key="2">
    <source>
        <dbReference type="SAM" id="MobiDB-lite"/>
    </source>
</evidence>
<dbReference type="Gene3D" id="2.60.40.790">
    <property type="match status" value="1"/>
</dbReference>
<reference evidence="4 5" key="1">
    <citation type="submission" date="2018-10" db="EMBL/GenBank/DDBJ databases">
        <title>Genomic Encyclopedia of Archaeal and Bacterial Type Strains, Phase II (KMG-II): from individual species to whole genera.</title>
        <authorList>
            <person name="Goeker M."/>
        </authorList>
    </citation>
    <scope>NUCLEOTIDE SEQUENCE [LARGE SCALE GENOMIC DNA]</scope>
    <source>
        <strain evidence="4 5">DSM 25217</strain>
    </source>
</reference>
<comment type="caution">
    <text evidence="4">The sequence shown here is derived from an EMBL/GenBank/DDBJ whole genome shotgun (WGS) entry which is preliminary data.</text>
</comment>
<dbReference type="RefSeq" id="WP_147453464.1">
    <property type="nucleotide sequence ID" value="NZ_REFR01000009.1"/>
</dbReference>
<dbReference type="Proteomes" id="UP000271227">
    <property type="component" value="Unassembled WGS sequence"/>
</dbReference>
<evidence type="ECO:0000259" key="3">
    <source>
        <dbReference type="PROSITE" id="PS01031"/>
    </source>
</evidence>
<gene>
    <name evidence="4" type="ORF">BXY39_0877</name>
</gene>
<dbReference type="InterPro" id="IPR008978">
    <property type="entry name" value="HSP20-like_chaperone"/>
</dbReference>
<dbReference type="InterPro" id="IPR002068">
    <property type="entry name" value="A-crystallin/Hsp20_dom"/>
</dbReference>
<evidence type="ECO:0000313" key="4">
    <source>
        <dbReference type="EMBL" id="RMB12381.1"/>
    </source>
</evidence>
<dbReference type="AlphaFoldDB" id="A0A3M0CS17"/>
<accession>A0A3M0CS17</accession>
<feature type="region of interest" description="Disordered" evidence="2">
    <location>
        <begin position="183"/>
        <end position="220"/>
    </location>
</feature>
<evidence type="ECO:0000256" key="1">
    <source>
        <dbReference type="PROSITE-ProRule" id="PRU00285"/>
    </source>
</evidence>
<sequence length="220" mass="22387">MPKSSMPPPRPRPSVGPVSANSSQPGALVDGLTMLADMIGKALEHGTTEVSRSVQVPFTPFAGDRSDTPGGLEASLRVRTCAAAAAASGDARGEAGEAIGGGDADTQIRSPLVDIFDEGEEIVVAAEVPGCGLEDIAIDVDADGRGLTLTTQGARGFRRHFSLPATIVPDPMETSCKNGMLEVRLSKSAPDAPTPDDEGDATPAQASGPATTAPDGDRNL</sequence>
<keyword evidence="5" id="KW-1185">Reference proteome</keyword>
<dbReference type="InParanoid" id="A0A3M0CS17"/>
<comment type="similarity">
    <text evidence="1">Belongs to the small heat shock protein (HSP20) family.</text>
</comment>
<feature type="region of interest" description="Disordered" evidence="2">
    <location>
        <begin position="1"/>
        <end position="26"/>
    </location>
</feature>
<dbReference type="EMBL" id="REFR01000009">
    <property type="protein sequence ID" value="RMB12381.1"/>
    <property type="molecule type" value="Genomic_DNA"/>
</dbReference>
<dbReference type="PROSITE" id="PS01031">
    <property type="entry name" value="SHSP"/>
    <property type="match status" value="1"/>
</dbReference>
<dbReference type="SUPFAM" id="SSF49764">
    <property type="entry name" value="HSP20-like chaperones"/>
    <property type="match status" value="1"/>
</dbReference>
<proteinExistence type="inferred from homology"/>
<dbReference type="CDD" id="cd06464">
    <property type="entry name" value="ACD_sHsps-like"/>
    <property type="match status" value="1"/>
</dbReference>